<accession>A0AAV5IWW1</accession>
<reference evidence="2 3" key="1">
    <citation type="journal article" date="2021" name="Commun. Biol.">
        <title>The genome of Shorea leprosula (Dipterocarpaceae) highlights the ecological relevance of drought in aseasonal tropical rainforests.</title>
        <authorList>
            <person name="Ng K.K.S."/>
            <person name="Kobayashi M.J."/>
            <person name="Fawcett J.A."/>
            <person name="Hatakeyama M."/>
            <person name="Paape T."/>
            <person name="Ng C.H."/>
            <person name="Ang C.C."/>
            <person name="Tnah L.H."/>
            <person name="Lee C.T."/>
            <person name="Nishiyama T."/>
            <person name="Sese J."/>
            <person name="O'Brien M.J."/>
            <person name="Copetti D."/>
            <person name="Mohd Noor M.I."/>
            <person name="Ong R.C."/>
            <person name="Putra M."/>
            <person name="Sireger I.Z."/>
            <person name="Indrioko S."/>
            <person name="Kosugi Y."/>
            <person name="Izuno A."/>
            <person name="Isagi Y."/>
            <person name="Lee S.L."/>
            <person name="Shimizu K.K."/>
        </authorList>
    </citation>
    <scope>NUCLEOTIDE SEQUENCE [LARGE SCALE GENOMIC DNA]</scope>
    <source>
        <strain evidence="2">214</strain>
    </source>
</reference>
<protein>
    <submittedName>
        <fullName evidence="2">Uncharacterized protein</fullName>
    </submittedName>
</protein>
<name>A0AAV5IWW1_9ROSI</name>
<comment type="caution">
    <text evidence="2">The sequence shown here is derived from an EMBL/GenBank/DDBJ whole genome shotgun (WGS) entry which is preliminary data.</text>
</comment>
<evidence type="ECO:0000313" key="2">
    <source>
        <dbReference type="EMBL" id="GKV06332.1"/>
    </source>
</evidence>
<proteinExistence type="predicted"/>
<organism evidence="2 3">
    <name type="scientific">Rubroshorea leprosula</name>
    <dbReference type="NCBI Taxonomy" id="152421"/>
    <lineage>
        <taxon>Eukaryota</taxon>
        <taxon>Viridiplantae</taxon>
        <taxon>Streptophyta</taxon>
        <taxon>Embryophyta</taxon>
        <taxon>Tracheophyta</taxon>
        <taxon>Spermatophyta</taxon>
        <taxon>Magnoliopsida</taxon>
        <taxon>eudicotyledons</taxon>
        <taxon>Gunneridae</taxon>
        <taxon>Pentapetalae</taxon>
        <taxon>rosids</taxon>
        <taxon>malvids</taxon>
        <taxon>Malvales</taxon>
        <taxon>Dipterocarpaceae</taxon>
        <taxon>Rubroshorea</taxon>
    </lineage>
</organism>
<evidence type="ECO:0000256" key="1">
    <source>
        <dbReference type="SAM" id="MobiDB-lite"/>
    </source>
</evidence>
<dbReference type="Proteomes" id="UP001054252">
    <property type="component" value="Unassembled WGS sequence"/>
</dbReference>
<feature type="region of interest" description="Disordered" evidence="1">
    <location>
        <begin position="132"/>
        <end position="157"/>
    </location>
</feature>
<dbReference type="AlphaFoldDB" id="A0AAV5IWW1"/>
<feature type="compositionally biased region" description="Basic and acidic residues" evidence="1">
    <location>
        <begin position="145"/>
        <end position="157"/>
    </location>
</feature>
<sequence length="191" mass="21359">MAFLHLFLSPSSLASSSPSSIFTILFLMGSLRGTQIILFSMGSSRGTQFWVLARNPVSRLRQLPLPDKSGSCSDGGSPKRKKQMMLAPSWVELREKVSKLYGSWLWEEDADWGLGVFENMVLLDSKLMSRPQANPSATRRIRGKSPNEAKSSVEKGHKFEEDVKEAWSEVVDVLRKGVESKRKISLRGART</sequence>
<dbReference type="EMBL" id="BPVZ01000025">
    <property type="protein sequence ID" value="GKV06332.1"/>
    <property type="molecule type" value="Genomic_DNA"/>
</dbReference>
<gene>
    <name evidence="2" type="ORF">SLEP1_g18233</name>
</gene>
<evidence type="ECO:0000313" key="3">
    <source>
        <dbReference type="Proteomes" id="UP001054252"/>
    </source>
</evidence>
<keyword evidence="3" id="KW-1185">Reference proteome</keyword>